<protein>
    <submittedName>
        <fullName evidence="4">SdiA-regulated family protein</fullName>
    </submittedName>
</protein>
<dbReference type="SUPFAM" id="SSF63825">
    <property type="entry name" value="YWTD domain"/>
    <property type="match status" value="1"/>
</dbReference>
<sequence>MPSSLLEISGIAFNESNSDTVYSVQDENGKLFRQQWDVKKQKNTKFAPNDDFEDISIMHQKVFILNSNGSVYSFPLSESLKKETDQVKEAKHIVPKGEYEGMFADAETNKVYIICKSCPVDKKAKTVTGYIFDYGAVADSLISIDTFKLDLKQLKVVNAKLKTSFSASALARNLKTNEWYVLSSANKLLVVTDAQWNIKTAHRLNSSVFNQPEGIAFDKEQNLFISNEGDEVTDGNILKFKYVHKQK</sequence>
<dbReference type="EMBL" id="SJSL01000009">
    <property type="protein sequence ID" value="TCC97477.1"/>
    <property type="molecule type" value="Genomic_DNA"/>
</dbReference>
<dbReference type="Pfam" id="PF06977">
    <property type="entry name" value="SdiA-regulated"/>
    <property type="match status" value="1"/>
</dbReference>
<dbReference type="Proteomes" id="UP000293347">
    <property type="component" value="Unassembled WGS sequence"/>
</dbReference>
<keyword evidence="5" id="KW-1185">Reference proteome</keyword>
<dbReference type="AlphaFoldDB" id="A0A4R0NCR8"/>
<name>A0A4R0NCR8_9SPHI</name>
<keyword evidence="2" id="KW-1003">Cell membrane</keyword>
<accession>A0A4R0NCR8</accession>
<evidence type="ECO:0000256" key="1">
    <source>
        <dbReference type="ARBA" id="ARBA00004236"/>
    </source>
</evidence>
<comment type="caution">
    <text evidence="4">The sequence shown here is derived from an EMBL/GenBank/DDBJ whole genome shotgun (WGS) entry which is preliminary data.</text>
</comment>
<gene>
    <name evidence="4" type="ORF">EZ437_19950</name>
</gene>
<dbReference type="InterPro" id="IPR009722">
    <property type="entry name" value="YjiK/CarP"/>
</dbReference>
<dbReference type="GO" id="GO:0005886">
    <property type="term" value="C:plasma membrane"/>
    <property type="evidence" value="ECO:0007669"/>
    <property type="project" value="UniProtKB-SubCell"/>
</dbReference>
<evidence type="ECO:0000313" key="4">
    <source>
        <dbReference type="EMBL" id="TCC97477.1"/>
    </source>
</evidence>
<keyword evidence="3" id="KW-0472">Membrane</keyword>
<organism evidence="4 5">
    <name type="scientific">Pedobacter psychroterrae</name>
    <dbReference type="NCBI Taxonomy" id="2530453"/>
    <lineage>
        <taxon>Bacteria</taxon>
        <taxon>Pseudomonadati</taxon>
        <taxon>Bacteroidota</taxon>
        <taxon>Sphingobacteriia</taxon>
        <taxon>Sphingobacteriales</taxon>
        <taxon>Sphingobacteriaceae</taxon>
        <taxon>Pedobacter</taxon>
    </lineage>
</organism>
<proteinExistence type="predicted"/>
<reference evidence="4 5" key="1">
    <citation type="submission" date="2019-02" db="EMBL/GenBank/DDBJ databases">
        <title>Pedobacter sp. RP-1-14 sp. nov., isolated from Arctic soil.</title>
        <authorList>
            <person name="Dahal R.H."/>
        </authorList>
    </citation>
    <scope>NUCLEOTIDE SEQUENCE [LARGE SCALE GENOMIC DNA]</scope>
    <source>
        <strain evidence="4 5">RP-1-14</strain>
    </source>
</reference>
<comment type="subcellular location">
    <subcellularLocation>
        <location evidence="1">Cell membrane</location>
    </subcellularLocation>
</comment>
<evidence type="ECO:0000313" key="5">
    <source>
        <dbReference type="Proteomes" id="UP000293347"/>
    </source>
</evidence>
<evidence type="ECO:0000256" key="2">
    <source>
        <dbReference type="ARBA" id="ARBA00022475"/>
    </source>
</evidence>
<dbReference type="OrthoDB" id="5292493at2"/>
<evidence type="ECO:0000256" key="3">
    <source>
        <dbReference type="ARBA" id="ARBA00023136"/>
    </source>
</evidence>